<reference evidence="1 2" key="1">
    <citation type="journal article" date="2018" name="PLoS Genet.">
        <title>Population sequencing reveals clonal diversity and ancestral inbreeding in the grapevine cultivar Chardonnay.</title>
        <authorList>
            <person name="Roach M.J."/>
            <person name="Johnson D.L."/>
            <person name="Bohlmann J."/>
            <person name="van Vuuren H.J."/>
            <person name="Jones S.J."/>
            <person name="Pretorius I.S."/>
            <person name="Schmidt S.A."/>
            <person name="Borneman A.R."/>
        </authorList>
    </citation>
    <scope>NUCLEOTIDE SEQUENCE [LARGE SCALE GENOMIC DNA]</scope>
    <source>
        <strain evidence="2">cv. Chardonnay</strain>
        <tissue evidence="1">Leaf</tissue>
    </source>
</reference>
<name>A0A438HHD3_VITVI</name>
<evidence type="ECO:0000313" key="2">
    <source>
        <dbReference type="Proteomes" id="UP000288805"/>
    </source>
</evidence>
<proteinExistence type="predicted"/>
<gene>
    <name evidence="1" type="ORF">CK203_042113</name>
</gene>
<organism evidence="1 2">
    <name type="scientific">Vitis vinifera</name>
    <name type="common">Grape</name>
    <dbReference type="NCBI Taxonomy" id="29760"/>
    <lineage>
        <taxon>Eukaryota</taxon>
        <taxon>Viridiplantae</taxon>
        <taxon>Streptophyta</taxon>
        <taxon>Embryophyta</taxon>
        <taxon>Tracheophyta</taxon>
        <taxon>Spermatophyta</taxon>
        <taxon>Magnoliopsida</taxon>
        <taxon>eudicotyledons</taxon>
        <taxon>Gunneridae</taxon>
        <taxon>Pentapetalae</taxon>
        <taxon>rosids</taxon>
        <taxon>Vitales</taxon>
        <taxon>Vitaceae</taxon>
        <taxon>Viteae</taxon>
        <taxon>Vitis</taxon>
    </lineage>
</organism>
<dbReference type="AlphaFoldDB" id="A0A438HHD3"/>
<dbReference type="Proteomes" id="UP000288805">
    <property type="component" value="Unassembled WGS sequence"/>
</dbReference>
<comment type="caution">
    <text evidence="1">The sequence shown here is derived from an EMBL/GenBank/DDBJ whole genome shotgun (WGS) entry which is preliminary data.</text>
</comment>
<sequence>MGKEANSPPAYVRLTGDETREDRACKGKVPVLVGGVSNMEPCIKIPCDVERLRRTIEMISKDKRE</sequence>
<protein>
    <submittedName>
        <fullName evidence="1">Uncharacterized protein</fullName>
    </submittedName>
</protein>
<dbReference type="EMBL" id="QGNW01000222">
    <property type="protein sequence ID" value="RVW83883.1"/>
    <property type="molecule type" value="Genomic_DNA"/>
</dbReference>
<evidence type="ECO:0000313" key="1">
    <source>
        <dbReference type="EMBL" id="RVW83883.1"/>
    </source>
</evidence>
<accession>A0A438HHD3</accession>